<dbReference type="EMBL" id="KB469311">
    <property type="protein sequence ID" value="EPQ51381.1"/>
    <property type="molecule type" value="Genomic_DNA"/>
</dbReference>
<evidence type="ECO:0000313" key="1">
    <source>
        <dbReference type="EMBL" id="EPQ51381.1"/>
    </source>
</evidence>
<sequence length="284" mass="30115">MSTQASKTASGSYASVYVLGGTAYKSFAREFEGAKNEFDALASVYTTCNPGAFLLAPKPIALQNADKSVDPAFAGEAVPADVVAELGKLPPPAIAMERIYDIPDALKGALAQIIKLDEKKAPEIKLCLLGMGREAIRGPVSLASVLLTPTTYADLAQRVKGAVALPPVEDVVRGIGAAVARIHWRAGYDANDIEFAMGADGSGHVKFFVFDFNKMERVGEKPDTDKLVKAFRSNNKYYPLSGALFEVLKAGYESQLDGASKEKGEAFLAALTKSSAEKEKSGTA</sequence>
<evidence type="ECO:0000313" key="2">
    <source>
        <dbReference type="Proteomes" id="UP000030669"/>
    </source>
</evidence>
<dbReference type="OMA" id="PVYAMDR"/>
<proteinExistence type="predicted"/>
<protein>
    <recommendedName>
        <fullName evidence="3">DUF3669 domain-containing protein</fullName>
    </recommendedName>
</protein>
<dbReference type="AlphaFoldDB" id="S7PU94"/>
<dbReference type="RefSeq" id="XP_007870343.1">
    <property type="nucleotide sequence ID" value="XM_007872152.1"/>
</dbReference>
<dbReference type="eggNOG" id="ENOG502R9H0">
    <property type="taxonomic scope" value="Eukaryota"/>
</dbReference>
<evidence type="ECO:0008006" key="3">
    <source>
        <dbReference type="Google" id="ProtNLM"/>
    </source>
</evidence>
<reference evidence="1 2" key="1">
    <citation type="journal article" date="2012" name="Science">
        <title>The Paleozoic origin of enzymatic lignin decomposition reconstructed from 31 fungal genomes.</title>
        <authorList>
            <person name="Floudas D."/>
            <person name="Binder M."/>
            <person name="Riley R."/>
            <person name="Barry K."/>
            <person name="Blanchette R.A."/>
            <person name="Henrissat B."/>
            <person name="Martinez A.T."/>
            <person name="Otillar R."/>
            <person name="Spatafora J.W."/>
            <person name="Yadav J.S."/>
            <person name="Aerts A."/>
            <person name="Benoit I."/>
            <person name="Boyd A."/>
            <person name="Carlson A."/>
            <person name="Copeland A."/>
            <person name="Coutinho P.M."/>
            <person name="de Vries R.P."/>
            <person name="Ferreira P."/>
            <person name="Findley K."/>
            <person name="Foster B."/>
            <person name="Gaskell J."/>
            <person name="Glotzer D."/>
            <person name="Gorecki P."/>
            <person name="Heitman J."/>
            <person name="Hesse C."/>
            <person name="Hori C."/>
            <person name="Igarashi K."/>
            <person name="Jurgens J.A."/>
            <person name="Kallen N."/>
            <person name="Kersten P."/>
            <person name="Kohler A."/>
            <person name="Kuees U."/>
            <person name="Kumar T.K.A."/>
            <person name="Kuo A."/>
            <person name="LaButti K."/>
            <person name="Larrondo L.F."/>
            <person name="Lindquist E."/>
            <person name="Ling A."/>
            <person name="Lombard V."/>
            <person name="Lucas S."/>
            <person name="Lundell T."/>
            <person name="Martin R."/>
            <person name="McLaughlin D.J."/>
            <person name="Morgenstern I."/>
            <person name="Morin E."/>
            <person name="Murat C."/>
            <person name="Nagy L.G."/>
            <person name="Nolan M."/>
            <person name="Ohm R.A."/>
            <person name="Patyshakuliyeva A."/>
            <person name="Rokas A."/>
            <person name="Ruiz-Duenas F.J."/>
            <person name="Sabat G."/>
            <person name="Salamov A."/>
            <person name="Samejima M."/>
            <person name="Schmutz J."/>
            <person name="Slot J.C."/>
            <person name="St John F."/>
            <person name="Stenlid J."/>
            <person name="Sun H."/>
            <person name="Sun S."/>
            <person name="Syed K."/>
            <person name="Tsang A."/>
            <person name="Wiebenga A."/>
            <person name="Young D."/>
            <person name="Pisabarro A."/>
            <person name="Eastwood D.C."/>
            <person name="Martin F."/>
            <person name="Cullen D."/>
            <person name="Grigoriev I.V."/>
            <person name="Hibbett D.S."/>
        </authorList>
    </citation>
    <scope>NUCLEOTIDE SEQUENCE [LARGE SCALE GENOMIC DNA]</scope>
    <source>
        <strain evidence="1 2">ATCC 11539</strain>
    </source>
</reference>
<keyword evidence="2" id="KW-1185">Reference proteome</keyword>
<accession>S7PU94</accession>
<dbReference type="STRING" id="670483.S7PU94"/>
<dbReference type="OrthoDB" id="2993351at2759"/>
<name>S7PU94_GLOTA</name>
<dbReference type="HOGENOM" id="CLU_075591_0_0_1"/>
<dbReference type="GeneID" id="19309868"/>
<gene>
    <name evidence="1" type="ORF">GLOTRDRAFT_96525</name>
</gene>
<organism evidence="1 2">
    <name type="scientific">Gloeophyllum trabeum (strain ATCC 11539 / FP-39264 / Madison 617)</name>
    <name type="common">Brown rot fungus</name>
    <dbReference type="NCBI Taxonomy" id="670483"/>
    <lineage>
        <taxon>Eukaryota</taxon>
        <taxon>Fungi</taxon>
        <taxon>Dikarya</taxon>
        <taxon>Basidiomycota</taxon>
        <taxon>Agaricomycotina</taxon>
        <taxon>Agaricomycetes</taxon>
        <taxon>Gloeophyllales</taxon>
        <taxon>Gloeophyllaceae</taxon>
        <taxon>Gloeophyllum</taxon>
    </lineage>
</organism>
<dbReference type="Proteomes" id="UP000030669">
    <property type="component" value="Unassembled WGS sequence"/>
</dbReference>
<dbReference type="KEGG" id="gtr:GLOTRDRAFT_96525"/>
<dbReference type="PANTHER" id="PTHR40780">
    <property type="entry name" value="DUF3669 DOMAIN-CONTAINING PROTEIN"/>
    <property type="match status" value="1"/>
</dbReference>
<dbReference type="PANTHER" id="PTHR40780:SF2">
    <property type="entry name" value="DUF3669 DOMAIN-CONTAINING PROTEIN"/>
    <property type="match status" value="1"/>
</dbReference>